<dbReference type="GO" id="GO:0008237">
    <property type="term" value="F:metallopeptidase activity"/>
    <property type="evidence" value="ECO:0007669"/>
    <property type="project" value="InterPro"/>
</dbReference>
<dbReference type="GO" id="GO:0004177">
    <property type="term" value="F:aminopeptidase activity"/>
    <property type="evidence" value="ECO:0007669"/>
    <property type="project" value="TreeGrafter"/>
</dbReference>
<organism evidence="1 2">
    <name type="scientific">Pseudacidovorax intermedius</name>
    <dbReference type="NCBI Taxonomy" id="433924"/>
    <lineage>
        <taxon>Bacteria</taxon>
        <taxon>Pseudomonadati</taxon>
        <taxon>Pseudomonadota</taxon>
        <taxon>Betaproteobacteria</taxon>
        <taxon>Burkholderiales</taxon>
        <taxon>Comamonadaceae</taxon>
        <taxon>Pseudacidovorax</taxon>
    </lineage>
</organism>
<dbReference type="OrthoDB" id="9786424at2"/>
<dbReference type="PANTHER" id="PTHR30164:SF2">
    <property type="entry name" value="PROTEIN MTFA"/>
    <property type="match status" value="1"/>
</dbReference>
<proteinExistence type="predicted"/>
<dbReference type="InterPro" id="IPR024079">
    <property type="entry name" value="MetalloPept_cat_dom_sf"/>
</dbReference>
<dbReference type="InterPro" id="IPR042252">
    <property type="entry name" value="MtfA_N"/>
</dbReference>
<dbReference type="AlphaFoldDB" id="A0A370F8A3"/>
<dbReference type="STRING" id="433924.NS331_03620"/>
<keyword evidence="2" id="KW-1185">Reference proteome</keyword>
<evidence type="ECO:0000313" key="2">
    <source>
        <dbReference type="Proteomes" id="UP000255265"/>
    </source>
</evidence>
<dbReference type="CDD" id="cd20169">
    <property type="entry name" value="Peptidase_M90_mtfA"/>
    <property type="match status" value="1"/>
</dbReference>
<name>A0A370F8A3_9BURK</name>
<dbReference type="SUPFAM" id="SSF55486">
    <property type="entry name" value="Metalloproteases ('zincins'), catalytic domain"/>
    <property type="match status" value="1"/>
</dbReference>
<protein>
    <recommendedName>
        <fullName evidence="3">Zinc-dependent peptidase</fullName>
    </recommendedName>
</protein>
<dbReference type="Proteomes" id="UP000255265">
    <property type="component" value="Unassembled WGS sequence"/>
</dbReference>
<reference evidence="1 2" key="1">
    <citation type="submission" date="2018-07" db="EMBL/GenBank/DDBJ databases">
        <title>Genomic Encyclopedia of Type Strains, Phase IV (KMG-IV): sequencing the most valuable type-strain genomes for metagenomic binning, comparative biology and taxonomic classification.</title>
        <authorList>
            <person name="Goeker M."/>
        </authorList>
    </citation>
    <scope>NUCLEOTIDE SEQUENCE [LARGE SCALE GENOMIC DNA]</scope>
    <source>
        <strain evidence="1 2">DSM 21352</strain>
    </source>
</reference>
<comment type="caution">
    <text evidence="1">The sequence shown here is derived from an EMBL/GenBank/DDBJ whole genome shotgun (WGS) entry which is preliminary data.</text>
</comment>
<sequence>MLGRWLRGLRPPPEIPEPAWQSVLDALPFLATRTRDERARLRELSARFLQQKEFHGALGFTITDDVALLIAAQAVLPLLHLPGDLDWYDDFVGIVVVPSEVSTRRTLVDEAGVVHEYDEAIIGEAREHGPVMLSWPHVAEGAAGTQAGPILNVVIHEFAHKIDMRDGQVDGCPPLPIGFMGSTTALQARERWLAALQPAYDRFREQAIVAERFGGEPPWLDDYAASSLAEFFAVACEAYFVDRARFIQEFSGLASAFDAFFLANDRQR</sequence>
<evidence type="ECO:0008006" key="3">
    <source>
        <dbReference type="Google" id="ProtNLM"/>
    </source>
</evidence>
<gene>
    <name evidence="1" type="ORF">DFR41_11092</name>
</gene>
<dbReference type="PANTHER" id="PTHR30164">
    <property type="entry name" value="MTFA PEPTIDASE"/>
    <property type="match status" value="1"/>
</dbReference>
<accession>A0A370F8A3</accession>
<dbReference type="Gene3D" id="3.40.390.10">
    <property type="entry name" value="Collagenase (Catalytic Domain)"/>
    <property type="match status" value="1"/>
</dbReference>
<dbReference type="Pfam" id="PF06167">
    <property type="entry name" value="Peptidase_M90"/>
    <property type="match status" value="1"/>
</dbReference>
<dbReference type="RefSeq" id="WP_017758091.1">
    <property type="nucleotide sequence ID" value="NZ_QQAV01000010.1"/>
</dbReference>
<dbReference type="Gene3D" id="1.10.472.150">
    <property type="entry name" value="Glucose-regulated metallo-peptidase M90, N-terminal domain"/>
    <property type="match status" value="1"/>
</dbReference>
<dbReference type="InterPro" id="IPR010384">
    <property type="entry name" value="MtfA_fam"/>
</dbReference>
<dbReference type="EMBL" id="QQAV01000010">
    <property type="protein sequence ID" value="RDI20685.1"/>
    <property type="molecule type" value="Genomic_DNA"/>
</dbReference>
<dbReference type="GO" id="GO:0005829">
    <property type="term" value="C:cytosol"/>
    <property type="evidence" value="ECO:0007669"/>
    <property type="project" value="TreeGrafter"/>
</dbReference>
<evidence type="ECO:0000313" key="1">
    <source>
        <dbReference type="EMBL" id="RDI20685.1"/>
    </source>
</evidence>